<dbReference type="InterPro" id="IPR039610">
    <property type="entry name" value="VQ29"/>
</dbReference>
<dbReference type="AlphaFoldDB" id="A0AAV3RH44"/>
<evidence type="ECO:0000313" key="1">
    <source>
        <dbReference type="EMBL" id="GAA0173637.1"/>
    </source>
</evidence>
<gene>
    <name evidence="1" type="ORF">LIER_27212</name>
</gene>
<evidence type="ECO:0000313" key="2">
    <source>
        <dbReference type="Proteomes" id="UP001454036"/>
    </source>
</evidence>
<protein>
    <recommendedName>
        <fullName evidence="3">VQ domain-containing protein</fullName>
    </recommendedName>
</protein>
<organism evidence="1 2">
    <name type="scientific">Lithospermum erythrorhizon</name>
    <name type="common">Purple gromwell</name>
    <name type="synonym">Lithospermum officinale var. erythrorhizon</name>
    <dbReference type="NCBI Taxonomy" id="34254"/>
    <lineage>
        <taxon>Eukaryota</taxon>
        <taxon>Viridiplantae</taxon>
        <taxon>Streptophyta</taxon>
        <taxon>Embryophyta</taxon>
        <taxon>Tracheophyta</taxon>
        <taxon>Spermatophyta</taxon>
        <taxon>Magnoliopsida</taxon>
        <taxon>eudicotyledons</taxon>
        <taxon>Gunneridae</taxon>
        <taxon>Pentapetalae</taxon>
        <taxon>asterids</taxon>
        <taxon>lamiids</taxon>
        <taxon>Boraginales</taxon>
        <taxon>Boraginaceae</taxon>
        <taxon>Boraginoideae</taxon>
        <taxon>Lithospermeae</taxon>
        <taxon>Lithospermum</taxon>
    </lineage>
</organism>
<reference evidence="1 2" key="1">
    <citation type="submission" date="2024-01" db="EMBL/GenBank/DDBJ databases">
        <title>The complete chloroplast genome sequence of Lithospermum erythrorhizon: insights into the phylogenetic relationship among Boraginaceae species and the maternal lineages of purple gromwells.</title>
        <authorList>
            <person name="Okada T."/>
            <person name="Watanabe K."/>
        </authorList>
    </citation>
    <scope>NUCLEOTIDE SEQUENCE [LARGE SCALE GENOMIC DNA]</scope>
</reference>
<sequence>MKMYIAPFPRIAPKIHYVEPKDFKDVVHRLTTTAEYQLSHPLDEVAPPPASDISVGSPHKASLIILDSDDDDERQATGSFDELLNLGTIEHEITENSSDYFGALSPHAFQNPPYSSQSWIPSPLWSPGTISSLEQAMLF</sequence>
<keyword evidence="2" id="KW-1185">Reference proteome</keyword>
<accession>A0AAV3RH44</accession>
<evidence type="ECO:0008006" key="3">
    <source>
        <dbReference type="Google" id="ProtNLM"/>
    </source>
</evidence>
<proteinExistence type="predicted"/>
<comment type="caution">
    <text evidence="1">The sequence shown here is derived from an EMBL/GenBank/DDBJ whole genome shotgun (WGS) entry which is preliminary data.</text>
</comment>
<dbReference type="EMBL" id="BAABME010008701">
    <property type="protein sequence ID" value="GAA0173637.1"/>
    <property type="molecule type" value="Genomic_DNA"/>
</dbReference>
<dbReference type="PANTHER" id="PTHR34794">
    <property type="entry name" value="EXPRESSED PROTEIN"/>
    <property type="match status" value="1"/>
</dbReference>
<dbReference type="PANTHER" id="PTHR34794:SF1">
    <property type="entry name" value="OS10G0101800 PROTEIN"/>
    <property type="match status" value="1"/>
</dbReference>
<name>A0AAV3RH44_LITER</name>
<dbReference type="Proteomes" id="UP001454036">
    <property type="component" value="Unassembled WGS sequence"/>
</dbReference>